<protein>
    <submittedName>
        <fullName evidence="1">Uncharacterized protein</fullName>
    </submittedName>
</protein>
<proteinExistence type="predicted"/>
<reference evidence="1 2" key="1">
    <citation type="submission" date="2015-07" db="EMBL/GenBank/DDBJ databases">
        <authorList>
            <person name="Noorani M."/>
        </authorList>
    </citation>
    <scope>NUCLEOTIDE SEQUENCE [LARGE SCALE GENOMIC DNA]</scope>
    <source>
        <strain evidence="1">BBA 69670</strain>
    </source>
</reference>
<evidence type="ECO:0000313" key="1">
    <source>
        <dbReference type="EMBL" id="CUA76981.1"/>
    </source>
</evidence>
<dbReference type="SUPFAM" id="SSF51126">
    <property type="entry name" value="Pectin lyase-like"/>
    <property type="match status" value="1"/>
</dbReference>
<evidence type="ECO:0000313" key="2">
    <source>
        <dbReference type="Proteomes" id="UP000044841"/>
    </source>
</evidence>
<dbReference type="EMBL" id="CYGV01001745">
    <property type="protein sequence ID" value="CUA76981.1"/>
    <property type="molecule type" value="Genomic_DNA"/>
</dbReference>
<dbReference type="InterPro" id="IPR011050">
    <property type="entry name" value="Pectin_lyase_fold/virulence"/>
</dbReference>
<dbReference type="Proteomes" id="UP000044841">
    <property type="component" value="Unassembled WGS sequence"/>
</dbReference>
<dbReference type="AlphaFoldDB" id="A0A0K6GEU7"/>
<sequence length="97" mass="10688">MARQLEDGTTRTIVLDKTYDFTDTEGTVTEQGCKPWDCSPNVQLALNGPNWCDSTPTKISVIYKKAPTIPIQLGSNKTLRRRGTSGWIEGSKDRGGN</sequence>
<keyword evidence="2" id="KW-1185">Reference proteome</keyword>
<accession>A0A0K6GEU7</accession>
<gene>
    <name evidence="1" type="ORF">RSOLAG22IIIB_06428</name>
</gene>
<organism evidence="1 2">
    <name type="scientific">Rhizoctonia solani</name>
    <dbReference type="NCBI Taxonomy" id="456999"/>
    <lineage>
        <taxon>Eukaryota</taxon>
        <taxon>Fungi</taxon>
        <taxon>Dikarya</taxon>
        <taxon>Basidiomycota</taxon>
        <taxon>Agaricomycotina</taxon>
        <taxon>Agaricomycetes</taxon>
        <taxon>Cantharellales</taxon>
        <taxon>Ceratobasidiaceae</taxon>
        <taxon>Rhizoctonia</taxon>
    </lineage>
</organism>
<name>A0A0K6GEU7_9AGAM</name>
<dbReference type="InterPro" id="IPR012334">
    <property type="entry name" value="Pectin_lyas_fold"/>
</dbReference>
<dbReference type="Gene3D" id="2.160.20.10">
    <property type="entry name" value="Single-stranded right-handed beta-helix, Pectin lyase-like"/>
    <property type="match status" value="1"/>
</dbReference>